<accession>A0A011MEK4</accession>
<sequence length="172" mass="17879">MADDGELIRRADSLIGADAGATGAERHGNPRHGRRRRSFIASSADRPTVEGGAMAGGEDEDLPLLTEVVPPAAGAADEVPAEIAAALRSHLAGDLCHQLEQRLVNETPALIASTLDSAGEQLRRGIAAAIVAVLDDFLAQRGQLSLPGIEECSSPAMEAARRVTAEAMDDPL</sequence>
<feature type="compositionally biased region" description="Basic residues" evidence="1">
    <location>
        <begin position="29"/>
        <end position="38"/>
    </location>
</feature>
<organism evidence="2 3">
    <name type="scientific">Candidatus Accumulibacter adjunctus</name>
    <dbReference type="NCBI Taxonomy" id="1454001"/>
    <lineage>
        <taxon>Bacteria</taxon>
        <taxon>Pseudomonadati</taxon>
        <taxon>Pseudomonadota</taxon>
        <taxon>Betaproteobacteria</taxon>
        <taxon>Candidatus Accumulibacter</taxon>
    </lineage>
</organism>
<proteinExistence type="predicted"/>
<gene>
    <name evidence="2" type="ORF">AW08_01451</name>
</gene>
<feature type="region of interest" description="Disordered" evidence="1">
    <location>
        <begin position="18"/>
        <end position="59"/>
    </location>
</feature>
<protein>
    <submittedName>
        <fullName evidence="2">Uncharacterized protein</fullName>
    </submittedName>
</protein>
<name>A0A011MEK4_9PROT</name>
<keyword evidence="3" id="KW-1185">Reference proteome</keyword>
<dbReference type="STRING" id="1454001.AW08_01451"/>
<dbReference type="Proteomes" id="UP000020218">
    <property type="component" value="Unassembled WGS sequence"/>
</dbReference>
<dbReference type="EMBL" id="JFAX01000006">
    <property type="protein sequence ID" value="EXI68233.1"/>
    <property type="molecule type" value="Genomic_DNA"/>
</dbReference>
<evidence type="ECO:0000256" key="1">
    <source>
        <dbReference type="SAM" id="MobiDB-lite"/>
    </source>
</evidence>
<reference evidence="2" key="1">
    <citation type="submission" date="2014-02" db="EMBL/GenBank/DDBJ databases">
        <title>Expanding our view of genomic diversity in Candidatus Accumulibacter clades.</title>
        <authorList>
            <person name="Skennerton C.T."/>
            <person name="Barr J.J."/>
            <person name="Slater F.R."/>
            <person name="Bond P.L."/>
            <person name="Tyson G.W."/>
        </authorList>
    </citation>
    <scope>NUCLEOTIDE SEQUENCE [LARGE SCALE GENOMIC DNA]</scope>
</reference>
<dbReference type="PATRIC" id="fig|1454001.3.peg.1504"/>
<evidence type="ECO:0000313" key="2">
    <source>
        <dbReference type="EMBL" id="EXI68233.1"/>
    </source>
</evidence>
<dbReference type="AlphaFoldDB" id="A0A011MEK4"/>
<comment type="caution">
    <text evidence="2">The sequence shown here is derived from an EMBL/GenBank/DDBJ whole genome shotgun (WGS) entry which is preliminary data.</text>
</comment>
<evidence type="ECO:0000313" key="3">
    <source>
        <dbReference type="Proteomes" id="UP000020218"/>
    </source>
</evidence>